<evidence type="ECO:0000256" key="18">
    <source>
        <dbReference type="RuleBase" id="RU003938"/>
    </source>
</evidence>
<keyword evidence="13 19" id="KW-1133">Transmembrane helix</keyword>
<dbReference type="Proteomes" id="UP001470809">
    <property type="component" value="Chromosome"/>
</dbReference>
<comment type="similarity">
    <text evidence="5 18">Belongs to the CDS family.</text>
</comment>
<accession>A0AAN0M7R3</accession>
<evidence type="ECO:0000256" key="4">
    <source>
        <dbReference type="ARBA" id="ARBA00005189"/>
    </source>
</evidence>
<evidence type="ECO:0000256" key="10">
    <source>
        <dbReference type="ARBA" id="ARBA00022679"/>
    </source>
</evidence>
<evidence type="ECO:0000256" key="15">
    <source>
        <dbReference type="ARBA" id="ARBA00023136"/>
    </source>
</evidence>
<evidence type="ECO:0000256" key="16">
    <source>
        <dbReference type="ARBA" id="ARBA00023209"/>
    </source>
</evidence>
<keyword evidence="8" id="KW-1003">Cell membrane</keyword>
<organism evidence="20 21">
    <name type="scientific">Yoonia rhodophyticola</name>
    <dbReference type="NCBI Taxonomy" id="3137370"/>
    <lineage>
        <taxon>Bacteria</taxon>
        <taxon>Pseudomonadati</taxon>
        <taxon>Pseudomonadota</taxon>
        <taxon>Alphaproteobacteria</taxon>
        <taxon>Rhodobacterales</taxon>
        <taxon>Paracoccaceae</taxon>
        <taxon>Yoonia</taxon>
    </lineage>
</organism>
<keyword evidence="10 18" id="KW-0808">Transferase</keyword>
<feature type="transmembrane region" description="Helical" evidence="19">
    <location>
        <begin position="110"/>
        <end position="129"/>
    </location>
</feature>
<evidence type="ECO:0000256" key="3">
    <source>
        <dbReference type="ARBA" id="ARBA00005119"/>
    </source>
</evidence>
<evidence type="ECO:0000256" key="13">
    <source>
        <dbReference type="ARBA" id="ARBA00022989"/>
    </source>
</evidence>
<evidence type="ECO:0000256" key="1">
    <source>
        <dbReference type="ARBA" id="ARBA00001698"/>
    </source>
</evidence>
<reference evidence="20" key="1">
    <citation type="submission" date="2024-08" db="EMBL/GenBank/DDBJ databases">
        <title>Phylogenomic analyses of a clade within the roseobacter group suggest taxonomic reassignments of species of the genera Aestuariivita, Citreicella, Loktanella, Nautella, Pelagibaca, Ruegeria, Thalassobius, Thiobacimonas and Tropicibacter, and the proposal o.</title>
        <authorList>
            <person name="Jeon C.O."/>
        </authorList>
    </citation>
    <scope>NUCLEOTIDE SEQUENCE</scope>
    <source>
        <strain evidence="20">SS1-5</strain>
    </source>
</reference>
<keyword evidence="11 18" id="KW-0812">Transmembrane</keyword>
<evidence type="ECO:0000256" key="6">
    <source>
        <dbReference type="ARBA" id="ARBA00012487"/>
    </source>
</evidence>
<dbReference type="PANTHER" id="PTHR46382">
    <property type="entry name" value="PHOSPHATIDATE CYTIDYLYLTRANSFERASE"/>
    <property type="match status" value="1"/>
</dbReference>
<comment type="catalytic activity">
    <reaction evidence="1 18">
        <text>a 1,2-diacyl-sn-glycero-3-phosphate + CTP + H(+) = a CDP-1,2-diacyl-sn-glycerol + diphosphate</text>
        <dbReference type="Rhea" id="RHEA:16229"/>
        <dbReference type="ChEBI" id="CHEBI:15378"/>
        <dbReference type="ChEBI" id="CHEBI:33019"/>
        <dbReference type="ChEBI" id="CHEBI:37563"/>
        <dbReference type="ChEBI" id="CHEBI:58332"/>
        <dbReference type="ChEBI" id="CHEBI:58608"/>
        <dbReference type="EC" id="2.7.7.41"/>
    </reaction>
</comment>
<evidence type="ECO:0000256" key="12">
    <source>
        <dbReference type="ARBA" id="ARBA00022695"/>
    </source>
</evidence>
<feature type="transmembrane region" description="Helical" evidence="19">
    <location>
        <begin position="135"/>
        <end position="154"/>
    </location>
</feature>
<evidence type="ECO:0000256" key="8">
    <source>
        <dbReference type="ARBA" id="ARBA00022475"/>
    </source>
</evidence>
<keyword evidence="15 19" id="KW-0472">Membrane</keyword>
<protein>
    <recommendedName>
        <fullName evidence="7 18">Phosphatidate cytidylyltransferase</fullName>
        <ecNumber evidence="6 18">2.7.7.41</ecNumber>
    </recommendedName>
</protein>
<keyword evidence="12 18" id="KW-0548">Nucleotidyltransferase</keyword>
<evidence type="ECO:0000256" key="7">
    <source>
        <dbReference type="ARBA" id="ARBA00019373"/>
    </source>
</evidence>
<evidence type="ECO:0000256" key="14">
    <source>
        <dbReference type="ARBA" id="ARBA00023098"/>
    </source>
</evidence>
<feature type="transmembrane region" description="Helical" evidence="19">
    <location>
        <begin position="87"/>
        <end position="103"/>
    </location>
</feature>
<dbReference type="AlphaFoldDB" id="A0AAN0M7R3"/>
<name>A0AAN0M7R3_9RHOB</name>
<evidence type="ECO:0000256" key="17">
    <source>
        <dbReference type="ARBA" id="ARBA00023264"/>
    </source>
</evidence>
<dbReference type="Pfam" id="PF01148">
    <property type="entry name" value="CTP_transf_1"/>
    <property type="match status" value="1"/>
</dbReference>
<dbReference type="KEGG" id="yrh:AABB31_15905"/>
<dbReference type="GO" id="GO:0005886">
    <property type="term" value="C:plasma membrane"/>
    <property type="evidence" value="ECO:0007669"/>
    <property type="project" value="UniProtKB-SubCell"/>
</dbReference>
<keyword evidence="16" id="KW-0594">Phospholipid biosynthesis</keyword>
<dbReference type="EMBL" id="CP151767">
    <property type="protein sequence ID" value="WZU66515.1"/>
    <property type="molecule type" value="Genomic_DNA"/>
</dbReference>
<feature type="transmembrane region" description="Helical" evidence="19">
    <location>
        <begin position="245"/>
        <end position="266"/>
    </location>
</feature>
<dbReference type="PROSITE" id="PS01315">
    <property type="entry name" value="CDS"/>
    <property type="match status" value="1"/>
</dbReference>
<evidence type="ECO:0000256" key="9">
    <source>
        <dbReference type="ARBA" id="ARBA00022516"/>
    </source>
</evidence>
<comment type="subcellular location">
    <subcellularLocation>
        <location evidence="2">Cell membrane</location>
        <topology evidence="2">Multi-pass membrane protein</topology>
    </subcellularLocation>
</comment>
<comment type="pathway">
    <text evidence="4">Lipid metabolism.</text>
</comment>
<dbReference type="PANTHER" id="PTHR46382:SF1">
    <property type="entry name" value="PHOSPHATIDATE CYTIDYLYLTRANSFERASE"/>
    <property type="match status" value="1"/>
</dbReference>
<sequence>MAEPKPSSANWDDLTVRMASSAAMTVVGAVGVILGGVWFQMLVVFVSAVMIWELWMMIRPHEPTPGMLLAALAASVMSGQLVDGSQWAMLLFLVVPVIGAVQLRTEIKTFFIFALGIQLAGWGLVHFRTDYGFTWLLWLMSVVIVTDIFGYFAGKTFGGPKFWPKISPKKTWSGTIAGWLGAGLVGFLFTMFTAAGWWIIALSMILSFAGQMGDIAESALKRRMGVKDSSTLIPGHGGLFDRFDALLGAALFMLLVASFFDVPGVAF</sequence>
<keyword evidence="9" id="KW-0444">Lipid biosynthesis</keyword>
<comment type="pathway">
    <text evidence="3 18">Phospholipid metabolism; CDP-diacylglycerol biosynthesis; CDP-diacylglycerol from sn-glycerol 3-phosphate: step 3/3.</text>
</comment>
<feature type="transmembrane region" description="Helical" evidence="19">
    <location>
        <begin position="20"/>
        <end position="52"/>
    </location>
</feature>
<evidence type="ECO:0000256" key="2">
    <source>
        <dbReference type="ARBA" id="ARBA00004651"/>
    </source>
</evidence>
<keyword evidence="21" id="KW-1185">Reference proteome</keyword>
<gene>
    <name evidence="20" type="ORF">AABB31_15905</name>
</gene>
<dbReference type="RefSeq" id="WP_342075837.1">
    <property type="nucleotide sequence ID" value="NZ_CP151767.2"/>
</dbReference>
<dbReference type="GO" id="GO:0004605">
    <property type="term" value="F:phosphatidate cytidylyltransferase activity"/>
    <property type="evidence" value="ECO:0007669"/>
    <property type="project" value="UniProtKB-EC"/>
</dbReference>
<keyword evidence="17" id="KW-1208">Phospholipid metabolism</keyword>
<dbReference type="EC" id="2.7.7.41" evidence="6 18"/>
<evidence type="ECO:0000256" key="11">
    <source>
        <dbReference type="ARBA" id="ARBA00022692"/>
    </source>
</evidence>
<dbReference type="InterPro" id="IPR000374">
    <property type="entry name" value="PC_trans"/>
</dbReference>
<evidence type="ECO:0000313" key="20">
    <source>
        <dbReference type="EMBL" id="WZU66515.1"/>
    </source>
</evidence>
<proteinExistence type="inferred from homology"/>
<evidence type="ECO:0000256" key="5">
    <source>
        <dbReference type="ARBA" id="ARBA00010185"/>
    </source>
</evidence>
<feature type="transmembrane region" description="Helical" evidence="19">
    <location>
        <begin position="175"/>
        <end position="200"/>
    </location>
</feature>
<keyword evidence="14" id="KW-0443">Lipid metabolism</keyword>
<evidence type="ECO:0000313" key="21">
    <source>
        <dbReference type="Proteomes" id="UP001470809"/>
    </source>
</evidence>
<dbReference type="GO" id="GO:0016024">
    <property type="term" value="P:CDP-diacylglycerol biosynthetic process"/>
    <property type="evidence" value="ECO:0007669"/>
    <property type="project" value="TreeGrafter"/>
</dbReference>
<evidence type="ECO:0000256" key="19">
    <source>
        <dbReference type="SAM" id="Phobius"/>
    </source>
</evidence>